<evidence type="ECO:0000313" key="2">
    <source>
        <dbReference type="EMBL" id="TXG37154.1"/>
    </source>
</evidence>
<feature type="transmembrane region" description="Helical" evidence="1">
    <location>
        <begin position="339"/>
        <end position="362"/>
    </location>
</feature>
<evidence type="ECO:0000313" key="3">
    <source>
        <dbReference type="Proteomes" id="UP000321080"/>
    </source>
</evidence>
<keyword evidence="1" id="KW-1133">Transmembrane helix</keyword>
<keyword evidence="1" id="KW-0472">Membrane</keyword>
<reference evidence="2 3" key="1">
    <citation type="submission" date="2019-08" db="EMBL/GenBank/DDBJ databases">
        <title>Seonamhaeicola sediminis sp. nov., isolated from marine sediment.</title>
        <authorList>
            <person name="Cao W.R."/>
        </authorList>
    </citation>
    <scope>NUCLEOTIDE SEQUENCE [LARGE SCALE GENOMIC DNA]</scope>
    <source>
        <strain evidence="2 3">1505</strain>
    </source>
</reference>
<organism evidence="2 3">
    <name type="scientific">Seonamhaeicola maritimus</name>
    <dbReference type="NCBI Taxonomy" id="2591822"/>
    <lineage>
        <taxon>Bacteria</taxon>
        <taxon>Pseudomonadati</taxon>
        <taxon>Bacteroidota</taxon>
        <taxon>Flavobacteriia</taxon>
        <taxon>Flavobacteriales</taxon>
        <taxon>Flavobacteriaceae</taxon>
    </lineage>
</organism>
<feature type="transmembrane region" description="Helical" evidence="1">
    <location>
        <begin position="103"/>
        <end position="124"/>
    </location>
</feature>
<feature type="transmembrane region" description="Helical" evidence="1">
    <location>
        <begin position="205"/>
        <end position="220"/>
    </location>
</feature>
<feature type="transmembrane region" description="Helical" evidence="1">
    <location>
        <begin position="62"/>
        <end position="82"/>
    </location>
</feature>
<keyword evidence="1" id="KW-0812">Transmembrane</keyword>
<accession>A0A5C7GHU3</accession>
<dbReference type="EMBL" id="VRKQ01000010">
    <property type="protein sequence ID" value="TXG37154.1"/>
    <property type="molecule type" value="Genomic_DNA"/>
</dbReference>
<evidence type="ECO:0000256" key="1">
    <source>
        <dbReference type="SAM" id="Phobius"/>
    </source>
</evidence>
<protein>
    <submittedName>
        <fullName evidence="2">Oligosaccharide repeat unit polymerase</fullName>
    </submittedName>
</protein>
<gene>
    <name evidence="2" type="ORF">FUA22_11355</name>
</gene>
<proteinExistence type="predicted"/>
<keyword evidence="3" id="KW-1185">Reference proteome</keyword>
<dbReference type="NCBIfam" id="TIGR04370">
    <property type="entry name" value="glyco_rpt_poly"/>
    <property type="match status" value="1"/>
</dbReference>
<feature type="transmembrane region" description="Helical" evidence="1">
    <location>
        <begin position="398"/>
        <end position="418"/>
    </location>
</feature>
<name>A0A5C7GHU3_9FLAO</name>
<feature type="transmembrane region" description="Helical" evidence="1">
    <location>
        <begin position="150"/>
        <end position="170"/>
    </location>
</feature>
<sequence>MIIAFIFYTLFSYFFISKRIINICTLSLIYILAGIYVGESTIKFSSQWVRFDDLSFFDESLFYLKTGYYILLLVFLFLQVIFKEGKLKKSNNINVEPLFSINVSWLLVLTLALPLYVVYLNIYFPVFQEKTFISKYFQDRLEDFIPFRPYYTLAINGLSTLLFLQINYFLFSYKKVSPIKLLLNKNFIKLVFITMSLFFTAKRGQLFFPVFISIISYLIYKRKSLRLAIVGSGFLIIAAISRNFSKLINGQFNLEDITMSLSTSFFVSVRELTRVLYFFESGSNSFLYGKTYIAGLFSFIPTSINSLKADYSYMRYTSIISNQNPDDFGGMRSTYLGEAYVNFGFLGVIICPIIFALIIYMFHLFIKKYTFNKFVYFLATLWIFKMVILPIYENGSSMFLFFLITVIFMVIPSLKISLKQDKLILQILFLNKRKNA</sequence>
<feature type="transmembrane region" description="Helical" evidence="1">
    <location>
        <begin position="20"/>
        <end position="42"/>
    </location>
</feature>
<dbReference type="Proteomes" id="UP000321080">
    <property type="component" value="Unassembled WGS sequence"/>
</dbReference>
<comment type="caution">
    <text evidence="2">The sequence shown here is derived from an EMBL/GenBank/DDBJ whole genome shotgun (WGS) entry which is preliminary data.</text>
</comment>
<dbReference type="AlphaFoldDB" id="A0A5C7GHU3"/>
<feature type="transmembrane region" description="Helical" evidence="1">
    <location>
        <begin position="227"/>
        <end position="245"/>
    </location>
</feature>
<dbReference type="OrthoDB" id="8229713at2"/>
<feature type="transmembrane region" description="Helical" evidence="1">
    <location>
        <begin position="374"/>
        <end position="392"/>
    </location>
</feature>
<dbReference type="RefSeq" id="WP_147768406.1">
    <property type="nucleotide sequence ID" value="NZ_VRKQ01000010.1"/>
</dbReference>
<feature type="transmembrane region" description="Helical" evidence="1">
    <location>
        <begin position="182"/>
        <end position="199"/>
    </location>
</feature>